<comment type="caution">
    <text evidence="3">The sequence shown here is derived from an EMBL/GenBank/DDBJ whole genome shotgun (WGS) entry which is preliminary data.</text>
</comment>
<dbReference type="Pfam" id="PF11396">
    <property type="entry name" value="PepSY_like"/>
    <property type="match status" value="1"/>
</dbReference>
<keyword evidence="4" id="KW-1185">Reference proteome</keyword>
<dbReference type="AlphaFoldDB" id="A0A8H9FY21"/>
<evidence type="ECO:0000259" key="2">
    <source>
        <dbReference type="Pfam" id="PF11396"/>
    </source>
</evidence>
<dbReference type="Proteomes" id="UP000614460">
    <property type="component" value="Unassembled WGS sequence"/>
</dbReference>
<sequence length="161" mass="17861">MKNILLITKKKFMKKLLLGLSLLLAIAIFAVSCSKDDNGNDVVLPGKANSFLTASFKGSKNVKLSKVNDNLTKKEFEVILDNGIKIEFDKDGNWVEIEAVKDVGTIPSEFVPKDILDYVTEHYLGLGINSIEIEDDGYEIELTDGTDLDFDLDGVFIKVDK</sequence>
<organism evidence="3 4">
    <name type="scientific">Sphingobacterium cellulitidis</name>
    <dbReference type="NCBI Taxonomy" id="1768011"/>
    <lineage>
        <taxon>Bacteria</taxon>
        <taxon>Pseudomonadati</taxon>
        <taxon>Bacteroidota</taxon>
        <taxon>Sphingobacteriia</taxon>
        <taxon>Sphingobacteriales</taxon>
        <taxon>Sphingobacteriaceae</taxon>
        <taxon>Sphingobacterium</taxon>
    </lineage>
</organism>
<dbReference type="EMBL" id="BMKM01000001">
    <property type="protein sequence ID" value="GGE13488.1"/>
    <property type="molecule type" value="Genomic_DNA"/>
</dbReference>
<keyword evidence="1" id="KW-0732">Signal</keyword>
<evidence type="ECO:0000313" key="4">
    <source>
        <dbReference type="Proteomes" id="UP000614460"/>
    </source>
</evidence>
<evidence type="ECO:0000313" key="3">
    <source>
        <dbReference type="EMBL" id="GGE13488.1"/>
    </source>
</evidence>
<proteinExistence type="predicted"/>
<feature type="domain" description="Putative beta-lactamase-inhibitor-like PepSY-like" evidence="2">
    <location>
        <begin position="75"/>
        <end position="158"/>
    </location>
</feature>
<name>A0A8H9FY21_9SPHI</name>
<gene>
    <name evidence="3" type="ORF">GCM10011516_09150</name>
</gene>
<reference evidence="3" key="1">
    <citation type="journal article" date="2014" name="Int. J. Syst. Evol. Microbiol.">
        <title>Complete genome sequence of Corynebacterium casei LMG S-19264T (=DSM 44701T), isolated from a smear-ripened cheese.</title>
        <authorList>
            <consortium name="US DOE Joint Genome Institute (JGI-PGF)"/>
            <person name="Walter F."/>
            <person name="Albersmeier A."/>
            <person name="Kalinowski J."/>
            <person name="Ruckert C."/>
        </authorList>
    </citation>
    <scope>NUCLEOTIDE SEQUENCE</scope>
    <source>
        <strain evidence="3">CGMCC 1.15966</strain>
    </source>
</reference>
<feature type="signal peptide" evidence="1">
    <location>
        <begin position="1"/>
        <end position="30"/>
    </location>
</feature>
<reference evidence="3" key="2">
    <citation type="submission" date="2020-09" db="EMBL/GenBank/DDBJ databases">
        <authorList>
            <person name="Sun Q."/>
            <person name="Zhou Y."/>
        </authorList>
    </citation>
    <scope>NUCLEOTIDE SEQUENCE</scope>
    <source>
        <strain evidence="3">CGMCC 1.15966</strain>
    </source>
</reference>
<dbReference type="InterPro" id="IPR021533">
    <property type="entry name" value="PepSY-like"/>
</dbReference>
<feature type="chain" id="PRO_5034166181" description="Putative beta-lactamase-inhibitor-like PepSY-like domain-containing protein" evidence="1">
    <location>
        <begin position="31"/>
        <end position="161"/>
    </location>
</feature>
<dbReference type="SUPFAM" id="SSF160574">
    <property type="entry name" value="BT0923-like"/>
    <property type="match status" value="1"/>
</dbReference>
<protein>
    <recommendedName>
        <fullName evidence="2">Putative beta-lactamase-inhibitor-like PepSY-like domain-containing protein</fullName>
    </recommendedName>
</protein>
<evidence type="ECO:0000256" key="1">
    <source>
        <dbReference type="SAM" id="SignalP"/>
    </source>
</evidence>
<accession>A0A8H9FY21</accession>
<dbReference type="Gene3D" id="3.40.1420.30">
    <property type="match status" value="1"/>
</dbReference>
<dbReference type="PROSITE" id="PS51257">
    <property type="entry name" value="PROKAR_LIPOPROTEIN"/>
    <property type="match status" value="1"/>
</dbReference>